<dbReference type="PANTHER" id="PTHR43050:SF1">
    <property type="entry name" value="SERINE RACEMASE"/>
    <property type="match status" value="1"/>
</dbReference>
<dbReference type="Pfam" id="PF00291">
    <property type="entry name" value="PALP"/>
    <property type="match status" value="1"/>
</dbReference>
<dbReference type="GO" id="GO:0070179">
    <property type="term" value="P:D-serine biosynthetic process"/>
    <property type="evidence" value="ECO:0007669"/>
    <property type="project" value="TreeGrafter"/>
</dbReference>
<dbReference type="Proteomes" id="UP000038040">
    <property type="component" value="Unplaced"/>
</dbReference>
<evidence type="ECO:0000256" key="1">
    <source>
        <dbReference type="ARBA" id="ARBA00001913"/>
    </source>
</evidence>
<evidence type="ECO:0000313" key="12">
    <source>
        <dbReference type="Proteomes" id="UP000038040"/>
    </source>
</evidence>
<reference evidence="11 13" key="2">
    <citation type="submission" date="2018-11" db="EMBL/GenBank/DDBJ databases">
        <authorList>
            <consortium name="Pathogen Informatics"/>
        </authorList>
    </citation>
    <scope>NUCLEOTIDE SEQUENCE [LARGE SCALE GENOMIC DNA]</scope>
</reference>
<evidence type="ECO:0000256" key="3">
    <source>
        <dbReference type="ARBA" id="ARBA00001936"/>
    </source>
</evidence>
<dbReference type="GO" id="GO:0005524">
    <property type="term" value="F:ATP binding"/>
    <property type="evidence" value="ECO:0007669"/>
    <property type="project" value="TreeGrafter"/>
</dbReference>
<evidence type="ECO:0000313" key="13">
    <source>
        <dbReference type="Proteomes" id="UP000274756"/>
    </source>
</evidence>
<evidence type="ECO:0000256" key="7">
    <source>
        <dbReference type="ARBA" id="ARBA00022842"/>
    </source>
</evidence>
<keyword evidence="13" id="KW-1185">Reference proteome</keyword>
<dbReference type="Proteomes" id="UP000274756">
    <property type="component" value="Unassembled WGS sequence"/>
</dbReference>
<dbReference type="InterPro" id="IPR036052">
    <property type="entry name" value="TrpB-like_PALP_sf"/>
</dbReference>
<dbReference type="OrthoDB" id="4418812at2759"/>
<evidence type="ECO:0000313" key="11">
    <source>
        <dbReference type="EMBL" id="VDN52814.1"/>
    </source>
</evidence>
<evidence type="ECO:0000256" key="6">
    <source>
        <dbReference type="ARBA" id="ARBA00012093"/>
    </source>
</evidence>
<dbReference type="GO" id="GO:0030378">
    <property type="term" value="F:serine racemase activity"/>
    <property type="evidence" value="ECO:0007669"/>
    <property type="project" value="TreeGrafter"/>
</dbReference>
<accession>A0A0N4UM94</accession>
<dbReference type="EMBL" id="UYYG01000080">
    <property type="protein sequence ID" value="VDN52814.1"/>
    <property type="molecule type" value="Genomic_DNA"/>
</dbReference>
<dbReference type="GO" id="GO:0018114">
    <property type="term" value="F:threonine racemase activity"/>
    <property type="evidence" value="ECO:0007669"/>
    <property type="project" value="TreeGrafter"/>
</dbReference>
<dbReference type="EC" id="4.3.1.17" evidence="6"/>
<gene>
    <name evidence="11" type="ORF">DME_LOCUS2787</name>
</gene>
<evidence type="ECO:0000259" key="10">
    <source>
        <dbReference type="Pfam" id="PF00291"/>
    </source>
</evidence>
<dbReference type="PROSITE" id="PS00165">
    <property type="entry name" value="DEHYDRATASE_SER_THR"/>
    <property type="match status" value="1"/>
</dbReference>
<evidence type="ECO:0000256" key="9">
    <source>
        <dbReference type="ARBA" id="ARBA00049406"/>
    </source>
</evidence>
<evidence type="ECO:0000256" key="5">
    <source>
        <dbReference type="ARBA" id="ARBA00010869"/>
    </source>
</evidence>
<dbReference type="InterPro" id="IPR001926">
    <property type="entry name" value="TrpB-like_PALP"/>
</dbReference>
<keyword evidence="7" id="KW-0460">Magnesium</keyword>
<organism evidence="12 14">
    <name type="scientific">Dracunculus medinensis</name>
    <name type="common">Guinea worm</name>
    <dbReference type="NCBI Taxonomy" id="318479"/>
    <lineage>
        <taxon>Eukaryota</taxon>
        <taxon>Metazoa</taxon>
        <taxon>Ecdysozoa</taxon>
        <taxon>Nematoda</taxon>
        <taxon>Chromadorea</taxon>
        <taxon>Rhabditida</taxon>
        <taxon>Spirurina</taxon>
        <taxon>Dracunculoidea</taxon>
        <taxon>Dracunculidae</taxon>
        <taxon>Dracunculus</taxon>
    </lineage>
</organism>
<dbReference type="SUPFAM" id="SSF53686">
    <property type="entry name" value="Tryptophan synthase beta subunit-like PLP-dependent enzymes"/>
    <property type="match status" value="1"/>
</dbReference>
<comment type="cofactor">
    <cofactor evidence="1">
        <name>Ca(2+)</name>
        <dbReference type="ChEBI" id="CHEBI:29108"/>
    </cofactor>
</comment>
<evidence type="ECO:0000256" key="2">
    <source>
        <dbReference type="ARBA" id="ARBA00001933"/>
    </source>
</evidence>
<comment type="cofactor">
    <cofactor evidence="3">
        <name>Mn(2+)</name>
        <dbReference type="ChEBI" id="CHEBI:29035"/>
    </cofactor>
</comment>
<feature type="domain" description="Tryptophan synthase beta chain-like PALP" evidence="10">
    <location>
        <begin position="18"/>
        <end position="293"/>
    </location>
</feature>
<sequence>MSQFSLADILAAKKRIAGTIHRTPVLTSSTINHLCNKEVYFKCEHLQKTGSFKSRGALNAHFRSGNFGQALAWAAQLFSIDCTVVAPDNAPYSKIDAMEGYGAEIVKCPAHERDALSKKLQKENNWELIEPFDDYRVMAGQGTVGVELVEQVPDLDAILVPVGGGGLCSGISTAIATLKPNIKVFCVEPEGKELEKSFIAKTRLWDVNAFPVDTIADGVRVIAVGERNFPQLLSYCEHSVLTVNDNDITNAMKLIYSRLKQAVEPTGAMCFAALLKYPILLSSYKKVGLILSGGNFDWKILQF</sequence>
<dbReference type="STRING" id="318479.A0A0N4UM94"/>
<dbReference type="GO" id="GO:0000287">
    <property type="term" value="F:magnesium ion binding"/>
    <property type="evidence" value="ECO:0007669"/>
    <property type="project" value="TreeGrafter"/>
</dbReference>
<comment type="cofactor">
    <cofactor evidence="4">
        <name>Mg(2+)</name>
        <dbReference type="ChEBI" id="CHEBI:18420"/>
    </cofactor>
</comment>
<dbReference type="PANTHER" id="PTHR43050">
    <property type="entry name" value="SERINE / THREONINE RACEMASE FAMILY MEMBER"/>
    <property type="match status" value="1"/>
</dbReference>
<dbReference type="CDD" id="cd01562">
    <property type="entry name" value="Thr-dehyd"/>
    <property type="match status" value="1"/>
</dbReference>
<proteinExistence type="inferred from homology"/>
<evidence type="ECO:0000313" key="14">
    <source>
        <dbReference type="WBParaSite" id="DME_0000895801-mRNA-1"/>
    </source>
</evidence>
<dbReference type="Gene3D" id="3.40.50.1100">
    <property type="match status" value="2"/>
</dbReference>
<reference evidence="14" key="1">
    <citation type="submission" date="2017-02" db="UniProtKB">
        <authorList>
            <consortium name="WormBaseParasite"/>
        </authorList>
    </citation>
    <scope>IDENTIFICATION</scope>
</reference>
<dbReference type="GO" id="GO:0030170">
    <property type="term" value="F:pyridoxal phosphate binding"/>
    <property type="evidence" value="ECO:0007669"/>
    <property type="project" value="InterPro"/>
</dbReference>
<dbReference type="GO" id="GO:0003941">
    <property type="term" value="F:L-serine ammonia-lyase activity"/>
    <property type="evidence" value="ECO:0007669"/>
    <property type="project" value="UniProtKB-EC"/>
</dbReference>
<dbReference type="AlphaFoldDB" id="A0A0N4UM94"/>
<evidence type="ECO:0000256" key="4">
    <source>
        <dbReference type="ARBA" id="ARBA00001946"/>
    </source>
</evidence>
<keyword evidence="8" id="KW-0663">Pyridoxal phosphate</keyword>
<comment type="cofactor">
    <cofactor evidence="2">
        <name>pyridoxal 5'-phosphate</name>
        <dbReference type="ChEBI" id="CHEBI:597326"/>
    </cofactor>
</comment>
<name>A0A0N4UM94_DRAME</name>
<dbReference type="InterPro" id="IPR000634">
    <property type="entry name" value="Ser/Thr_deHydtase_PyrdxlP-BS"/>
</dbReference>
<comment type="similarity">
    <text evidence="5">Belongs to the serine/threonine dehydratase family.</text>
</comment>
<protein>
    <recommendedName>
        <fullName evidence="6">L-serine ammonia-lyase</fullName>
        <ecNumber evidence="6">4.3.1.17</ecNumber>
    </recommendedName>
</protein>
<comment type="catalytic activity">
    <reaction evidence="9">
        <text>L-serine = pyruvate + NH4(+)</text>
        <dbReference type="Rhea" id="RHEA:19169"/>
        <dbReference type="ChEBI" id="CHEBI:15361"/>
        <dbReference type="ChEBI" id="CHEBI:28938"/>
        <dbReference type="ChEBI" id="CHEBI:33384"/>
        <dbReference type="EC" id="4.3.1.17"/>
    </reaction>
</comment>
<dbReference type="WBParaSite" id="DME_0000895801-mRNA-1">
    <property type="protein sequence ID" value="DME_0000895801-mRNA-1"/>
    <property type="gene ID" value="DME_0000895801"/>
</dbReference>
<evidence type="ECO:0000256" key="8">
    <source>
        <dbReference type="ARBA" id="ARBA00022898"/>
    </source>
</evidence>